<sequence length="96" mass="10669">MIKDYTGLATIFLICLFSGIIEPITTGYLHHRINSSMRATIDSFHSLGLNEVLTITGLGFGYFSSKFDIFGGYGFVSFICIVFFVYFLISSKGSIE</sequence>
<dbReference type="EMBL" id="JAIQUM010000036">
    <property type="protein sequence ID" value="MBZ5751630.1"/>
    <property type="molecule type" value="Genomic_DNA"/>
</dbReference>
<keyword evidence="1" id="KW-0472">Membrane</keyword>
<keyword evidence="3" id="KW-1185">Reference proteome</keyword>
<comment type="caution">
    <text evidence="2">The sequence shown here is derived from an EMBL/GenBank/DDBJ whole genome shotgun (WGS) entry which is preliminary data.</text>
</comment>
<name>A0ABS7UUK8_9BACI</name>
<reference evidence="2" key="1">
    <citation type="submission" date="2024-05" db="EMBL/GenBank/DDBJ databases">
        <title>Metabacillus sp. nov., isolated from the rhizosphere soil of tomato plants.</title>
        <authorList>
            <person name="Ma R."/>
        </authorList>
    </citation>
    <scope>NUCLEOTIDE SEQUENCE</scope>
    <source>
        <strain evidence="2">DBTR6</strain>
    </source>
</reference>
<organism evidence="2 3">
    <name type="scientific">Metabacillus rhizolycopersici</name>
    <dbReference type="NCBI Taxonomy" id="2875709"/>
    <lineage>
        <taxon>Bacteria</taxon>
        <taxon>Bacillati</taxon>
        <taxon>Bacillota</taxon>
        <taxon>Bacilli</taxon>
        <taxon>Bacillales</taxon>
        <taxon>Bacillaceae</taxon>
        <taxon>Metabacillus</taxon>
    </lineage>
</organism>
<keyword evidence="1" id="KW-1133">Transmembrane helix</keyword>
<accession>A0ABS7UUK8</accession>
<feature type="transmembrane region" description="Helical" evidence="1">
    <location>
        <begin position="69"/>
        <end position="89"/>
    </location>
</feature>
<evidence type="ECO:0008006" key="4">
    <source>
        <dbReference type="Google" id="ProtNLM"/>
    </source>
</evidence>
<proteinExistence type="predicted"/>
<evidence type="ECO:0000313" key="2">
    <source>
        <dbReference type="EMBL" id="MBZ5751630.1"/>
    </source>
</evidence>
<dbReference type="RefSeq" id="WP_224139956.1">
    <property type="nucleotide sequence ID" value="NZ_JAIQUM010000036.1"/>
</dbReference>
<feature type="transmembrane region" description="Helical" evidence="1">
    <location>
        <begin position="6"/>
        <end position="29"/>
    </location>
</feature>
<protein>
    <recommendedName>
        <fullName evidence="4">MFS transporter</fullName>
    </recommendedName>
</protein>
<evidence type="ECO:0000313" key="3">
    <source>
        <dbReference type="Proteomes" id="UP001165287"/>
    </source>
</evidence>
<evidence type="ECO:0000256" key="1">
    <source>
        <dbReference type="SAM" id="Phobius"/>
    </source>
</evidence>
<keyword evidence="1" id="KW-0812">Transmembrane</keyword>
<dbReference type="Proteomes" id="UP001165287">
    <property type="component" value="Unassembled WGS sequence"/>
</dbReference>
<gene>
    <name evidence="2" type="ORF">K9V48_15600</name>
</gene>